<dbReference type="InterPro" id="IPR050763">
    <property type="entry name" value="ABC_transporter_ATP-binding"/>
</dbReference>
<dbReference type="SUPFAM" id="SSF52540">
    <property type="entry name" value="P-loop containing nucleoside triphosphate hydrolases"/>
    <property type="match status" value="1"/>
</dbReference>
<dbReference type="GO" id="GO:0016887">
    <property type="term" value="F:ATP hydrolysis activity"/>
    <property type="evidence" value="ECO:0007669"/>
    <property type="project" value="InterPro"/>
</dbReference>
<dbReference type="GO" id="GO:0046677">
    <property type="term" value="P:response to antibiotic"/>
    <property type="evidence" value="ECO:0007669"/>
    <property type="project" value="UniProtKB-KW"/>
</dbReference>
<keyword evidence="8" id="KW-0046">Antibiotic resistance</keyword>
<keyword evidence="7" id="KW-0472">Membrane</keyword>
<dbReference type="GO" id="GO:0005886">
    <property type="term" value="C:plasma membrane"/>
    <property type="evidence" value="ECO:0007669"/>
    <property type="project" value="UniProtKB-SubCell"/>
</dbReference>
<keyword evidence="11" id="KW-1185">Reference proteome</keyword>
<dbReference type="InterPro" id="IPR027417">
    <property type="entry name" value="P-loop_NTPase"/>
</dbReference>
<evidence type="ECO:0000313" key="10">
    <source>
        <dbReference type="EMBL" id="MCJ7859678.1"/>
    </source>
</evidence>
<reference evidence="10" key="1">
    <citation type="submission" date="2022-04" db="EMBL/GenBank/DDBJ databases">
        <title>Corynebacterium kalidii LD5P10.</title>
        <authorList>
            <person name="Sun J.Q."/>
        </authorList>
    </citation>
    <scope>NUCLEOTIDE SEQUENCE</scope>
    <source>
        <strain evidence="10">LD5P10</strain>
    </source>
</reference>
<dbReference type="PROSITE" id="PS50893">
    <property type="entry name" value="ABC_TRANSPORTER_2"/>
    <property type="match status" value="1"/>
</dbReference>
<keyword evidence="6" id="KW-1278">Translocase</keyword>
<dbReference type="CDD" id="cd03230">
    <property type="entry name" value="ABC_DR_subfamily_A"/>
    <property type="match status" value="1"/>
</dbReference>
<protein>
    <submittedName>
        <fullName evidence="10">ABC transporter ATP-binding protein</fullName>
    </submittedName>
</protein>
<dbReference type="Gene3D" id="3.40.50.300">
    <property type="entry name" value="P-loop containing nucleotide triphosphate hydrolases"/>
    <property type="match status" value="1"/>
</dbReference>
<dbReference type="PANTHER" id="PTHR42711">
    <property type="entry name" value="ABC TRANSPORTER ATP-BINDING PROTEIN"/>
    <property type="match status" value="1"/>
</dbReference>
<evidence type="ECO:0000256" key="4">
    <source>
        <dbReference type="ARBA" id="ARBA00022741"/>
    </source>
</evidence>
<evidence type="ECO:0000256" key="1">
    <source>
        <dbReference type="ARBA" id="ARBA00004202"/>
    </source>
</evidence>
<evidence type="ECO:0000259" key="9">
    <source>
        <dbReference type="PROSITE" id="PS50893"/>
    </source>
</evidence>
<dbReference type="PANTHER" id="PTHR42711:SF16">
    <property type="entry name" value="ABC TRANSPORTER ATP-BINDING PROTEIN"/>
    <property type="match status" value="1"/>
</dbReference>
<dbReference type="RefSeq" id="WP_244805542.1">
    <property type="nucleotide sequence ID" value="NZ_JALIEA010000017.1"/>
</dbReference>
<organism evidence="10 11">
    <name type="scientific">Corynebacterium kalidii</name>
    <dbReference type="NCBI Taxonomy" id="2931982"/>
    <lineage>
        <taxon>Bacteria</taxon>
        <taxon>Bacillati</taxon>
        <taxon>Actinomycetota</taxon>
        <taxon>Actinomycetes</taxon>
        <taxon>Mycobacteriales</taxon>
        <taxon>Corynebacteriaceae</taxon>
        <taxon>Corynebacterium</taxon>
    </lineage>
</organism>
<evidence type="ECO:0000256" key="6">
    <source>
        <dbReference type="ARBA" id="ARBA00022967"/>
    </source>
</evidence>
<evidence type="ECO:0000256" key="2">
    <source>
        <dbReference type="ARBA" id="ARBA00022448"/>
    </source>
</evidence>
<dbReference type="InterPro" id="IPR003439">
    <property type="entry name" value="ABC_transporter-like_ATP-bd"/>
</dbReference>
<dbReference type="Proteomes" id="UP001139207">
    <property type="component" value="Unassembled WGS sequence"/>
</dbReference>
<dbReference type="InterPro" id="IPR017871">
    <property type="entry name" value="ABC_transporter-like_CS"/>
</dbReference>
<dbReference type="PROSITE" id="PS00211">
    <property type="entry name" value="ABC_TRANSPORTER_1"/>
    <property type="match status" value="1"/>
</dbReference>
<proteinExistence type="predicted"/>
<dbReference type="AlphaFoldDB" id="A0A9X2B0A8"/>
<evidence type="ECO:0000313" key="11">
    <source>
        <dbReference type="Proteomes" id="UP001139207"/>
    </source>
</evidence>
<keyword evidence="3" id="KW-1003">Cell membrane</keyword>
<gene>
    <name evidence="10" type="ORF">MUN33_13315</name>
</gene>
<dbReference type="GO" id="GO:0005524">
    <property type="term" value="F:ATP binding"/>
    <property type="evidence" value="ECO:0007669"/>
    <property type="project" value="UniProtKB-KW"/>
</dbReference>
<dbReference type="InterPro" id="IPR003593">
    <property type="entry name" value="AAA+_ATPase"/>
</dbReference>
<evidence type="ECO:0000256" key="8">
    <source>
        <dbReference type="ARBA" id="ARBA00023251"/>
    </source>
</evidence>
<sequence>MDADGRPALRLRGVVKRYGDLTAVDGLDLTVGQAEVLALLGPNGAGKTTTVEMCEGFLVPDAGTVEVLGTDPAQDTDRLRGRIGVMLQGGGAYPGIRVGEMLALAASYSADPLDPAWLLDTVGLTGHEKSSYRRLSGGQQQRLSLALALVGRPELVFLDEPTAGLDAQSRLAVWDLIAALRNDGVSVVLTTHLMDEAEALADQVVIIDHGKAVAQGTISELTSSADPRVAVATDREIDLRVLSDRLAPLGATVSVTRPTLITVSAPVTPELIREITDEAARQEVLVTSLDVDQRSLESVFLDITGREIRA</sequence>
<feature type="domain" description="ABC transporter" evidence="9">
    <location>
        <begin position="9"/>
        <end position="234"/>
    </location>
</feature>
<accession>A0A9X2B0A8</accession>
<comment type="caution">
    <text evidence="10">The sequence shown here is derived from an EMBL/GenBank/DDBJ whole genome shotgun (WGS) entry which is preliminary data.</text>
</comment>
<dbReference type="SMART" id="SM00382">
    <property type="entry name" value="AAA"/>
    <property type="match status" value="1"/>
</dbReference>
<keyword evidence="5 10" id="KW-0067">ATP-binding</keyword>
<keyword evidence="4" id="KW-0547">Nucleotide-binding</keyword>
<name>A0A9X2B0A8_9CORY</name>
<dbReference type="Pfam" id="PF00005">
    <property type="entry name" value="ABC_tran"/>
    <property type="match status" value="1"/>
</dbReference>
<evidence type="ECO:0000256" key="3">
    <source>
        <dbReference type="ARBA" id="ARBA00022475"/>
    </source>
</evidence>
<dbReference type="EMBL" id="JALIEA010000017">
    <property type="protein sequence ID" value="MCJ7859678.1"/>
    <property type="molecule type" value="Genomic_DNA"/>
</dbReference>
<comment type="subcellular location">
    <subcellularLocation>
        <location evidence="1">Cell membrane</location>
        <topology evidence="1">Peripheral membrane protein</topology>
    </subcellularLocation>
</comment>
<evidence type="ECO:0000256" key="7">
    <source>
        <dbReference type="ARBA" id="ARBA00023136"/>
    </source>
</evidence>
<dbReference type="GO" id="GO:0055085">
    <property type="term" value="P:transmembrane transport"/>
    <property type="evidence" value="ECO:0007669"/>
    <property type="project" value="UniProtKB-ARBA"/>
</dbReference>
<dbReference type="FunFam" id="3.40.50.300:FF:000589">
    <property type="entry name" value="ABC transporter, ATP-binding subunit"/>
    <property type="match status" value="1"/>
</dbReference>
<evidence type="ECO:0000256" key="5">
    <source>
        <dbReference type="ARBA" id="ARBA00022840"/>
    </source>
</evidence>
<keyword evidence="2" id="KW-0813">Transport</keyword>